<proteinExistence type="inferred from homology"/>
<sequence length="851" mass="97975">MEKNKKWIWVCCQHPMPLLVQDQGIPDVLERIPPWGDPDLPSYIKKFKEVFDSLDKFPHLRIDFEISGRELEDVAECDPALITRMKELIKAGKLGFVGGDYSQSHCHVYGSESSIRQIQYGKEVFRKLLEYEIDIFFHQETGLHDQLPQLLNSFGYSIAVPPRFPYVIRFVENKSPEITVHYGVVEYVNGEDFTHWKGLDGSVIPLYLSMPAPSESKEIYDVFDRYSRPNSRKRRTGGASPFESFMEREKQKDPVNVPTLLIENPDMKRLDDGYYLERDNTGEFSLLGSALHQRLQSSSITSAAHLYAYWSYIEGVWAEEMSRNNKKAEIAALQAEALNAMNWILNGTSEKPEQFDEIWKMILSSQHHDVYWIETTDLKRKSLSWLDEAIKSSEMISHDVESELANQIDTSWISSGKALVLYSTLSRTRKLAEKFFLQFEKGEYSSFHLYNSKGEKQEFQLVEKETWEDGSIKKCDVLFQPDIPGFGYQTYMIQACDSNPSDPIEIELSFYNYENDFYSIKILGDGTISSLQEKKSGVELINPEKYYGNEVRGQLSDGDWVTNRSSSSSVRLIKGDLADILFTQGQIGPIMSQLKIYLYRDLPVIDFNLSLDFGNEGLSLGDFWDDTMKLNLYWPINTNQHIWYDIPFGTRTGRPGRPLYCIDWIDIGNEKAGLSYFNRGTTKHRIEDGVLMNCLAWGGNNFSNRNPGLWENVERYDIRLYGKHNIQYSILAHSRDWKTANSYKWVEKLSHPIHAKLTGKHPGVFPNSLSIYENNNPELILTSIRRGEKPQEIVARGFENQGKTILVQSGFLTENDQRIQYHSLNGKNIQSVSPYQIFEITLKKGNRDLGG</sequence>
<dbReference type="GO" id="GO:0004559">
    <property type="term" value="F:alpha-mannosidase activity"/>
    <property type="evidence" value="ECO:0007669"/>
    <property type="project" value="InterPro"/>
</dbReference>
<evidence type="ECO:0000256" key="1">
    <source>
        <dbReference type="ARBA" id="ARBA00009792"/>
    </source>
</evidence>
<dbReference type="GO" id="GO:0006013">
    <property type="term" value="P:mannose metabolic process"/>
    <property type="evidence" value="ECO:0007669"/>
    <property type="project" value="InterPro"/>
</dbReference>
<dbReference type="Gene3D" id="1.20.1270.50">
    <property type="entry name" value="Glycoside hydrolase family 38, central domain"/>
    <property type="match status" value="1"/>
</dbReference>
<gene>
    <name evidence="3" type="ORF">RT761_01799</name>
</gene>
<dbReference type="SUPFAM" id="SSF74650">
    <property type="entry name" value="Galactose mutarotase-like"/>
    <property type="match status" value="1"/>
</dbReference>
<dbReference type="Proteomes" id="UP000594463">
    <property type="component" value="Chromosome"/>
</dbReference>
<dbReference type="AlphaFoldDB" id="A0A7T1AMG9"/>
<organism evidence="3 4">
    <name type="scientific">Atribacter laminatus</name>
    <dbReference type="NCBI Taxonomy" id="2847778"/>
    <lineage>
        <taxon>Bacteria</taxon>
        <taxon>Pseudomonadati</taxon>
        <taxon>Atribacterota</taxon>
        <taxon>Atribacteria</taxon>
        <taxon>Atribacterales</taxon>
        <taxon>Atribacteraceae</taxon>
        <taxon>Atribacter</taxon>
    </lineage>
</organism>
<protein>
    <recommendedName>
        <fullName evidence="2">Glycoside hydrolase family 38 N-terminal domain-containing protein</fullName>
    </recommendedName>
</protein>
<reference evidence="3 4" key="1">
    <citation type="journal article" date="2021" name="Nat. Commun.">
        <title>Isolation of a member of the candidate phylum Atribacteria reveals a unique cell membrane structure.</title>
        <authorList>
            <person name="Taiki K."/>
            <person name="Nobu M.K."/>
            <person name="Kusada H."/>
            <person name="Meng X.-Y."/>
            <person name="Hosoki N."/>
            <person name="Uematsu K."/>
            <person name="Yoshioka H."/>
            <person name="Kamagata Y."/>
            <person name="Tamaki H."/>
        </authorList>
    </citation>
    <scope>NUCLEOTIDE SEQUENCE [LARGE SCALE GENOMIC DNA]</scope>
    <source>
        <strain evidence="3 4">RT761</strain>
    </source>
</reference>
<evidence type="ECO:0000313" key="4">
    <source>
        <dbReference type="Proteomes" id="UP000594463"/>
    </source>
</evidence>
<dbReference type="InterPro" id="IPR011330">
    <property type="entry name" value="Glyco_hydro/deAcase_b/a-brl"/>
</dbReference>
<evidence type="ECO:0000259" key="2">
    <source>
        <dbReference type="Pfam" id="PF01074"/>
    </source>
</evidence>
<dbReference type="InterPro" id="IPR000602">
    <property type="entry name" value="Glyco_hydro_38_N"/>
</dbReference>
<dbReference type="Gene3D" id="2.70.98.30">
    <property type="entry name" value="Golgi alpha-mannosidase II, domain 4"/>
    <property type="match status" value="1"/>
</dbReference>
<name>A0A7T1AMG9_ATRLM</name>
<dbReference type="GO" id="GO:0030246">
    <property type="term" value="F:carbohydrate binding"/>
    <property type="evidence" value="ECO:0007669"/>
    <property type="project" value="InterPro"/>
</dbReference>
<dbReference type="GO" id="GO:0009313">
    <property type="term" value="P:oligosaccharide catabolic process"/>
    <property type="evidence" value="ECO:0007669"/>
    <property type="project" value="TreeGrafter"/>
</dbReference>
<dbReference type="Gene3D" id="3.20.110.20">
    <property type="match status" value="1"/>
</dbReference>
<dbReference type="KEGG" id="alam:RT761_01799"/>
<keyword evidence="4" id="KW-1185">Reference proteome</keyword>
<dbReference type="PANTHER" id="PTHR46017:SF1">
    <property type="entry name" value="ALPHA-MANNOSIDASE 2C1"/>
    <property type="match status" value="1"/>
</dbReference>
<dbReference type="InterPro" id="IPR011013">
    <property type="entry name" value="Gal_mutarotase_sf_dom"/>
</dbReference>
<comment type="similarity">
    <text evidence="1">Belongs to the glycosyl hydrolase 38 family.</text>
</comment>
<dbReference type="InterPro" id="IPR037094">
    <property type="entry name" value="Glyco_hydro_38_cen_sf"/>
</dbReference>
<dbReference type="EMBL" id="CP065383">
    <property type="protein sequence ID" value="QPM68578.1"/>
    <property type="molecule type" value="Genomic_DNA"/>
</dbReference>
<dbReference type="Pfam" id="PF01074">
    <property type="entry name" value="Glyco_hydro_38N"/>
    <property type="match status" value="1"/>
</dbReference>
<evidence type="ECO:0000313" key="3">
    <source>
        <dbReference type="EMBL" id="QPM68578.1"/>
    </source>
</evidence>
<dbReference type="SUPFAM" id="SSF88713">
    <property type="entry name" value="Glycoside hydrolase/deacetylase"/>
    <property type="match status" value="1"/>
</dbReference>
<accession>A0A7T1AMG9</accession>
<feature type="domain" description="Glycoside hydrolase family 38 N-terminal" evidence="2">
    <location>
        <begin position="47"/>
        <end position="163"/>
    </location>
</feature>
<dbReference type="RefSeq" id="WP_218111078.1">
    <property type="nucleotide sequence ID" value="NZ_CP065383.1"/>
</dbReference>
<dbReference type="PANTHER" id="PTHR46017">
    <property type="entry name" value="ALPHA-MANNOSIDASE 2C1"/>
    <property type="match status" value="1"/>
</dbReference>